<dbReference type="Proteomes" id="UP001198901">
    <property type="component" value="Unassembled WGS sequence"/>
</dbReference>
<dbReference type="RefSeq" id="WP_224529975.1">
    <property type="nucleotide sequence ID" value="NZ_JAIUJR010000008.1"/>
</dbReference>
<organism evidence="2 3">
    <name type="scientific">Winogradskyella alexanderae</name>
    <dbReference type="NCBI Taxonomy" id="2877123"/>
    <lineage>
        <taxon>Bacteria</taxon>
        <taxon>Pseudomonadati</taxon>
        <taxon>Bacteroidota</taxon>
        <taxon>Flavobacteriia</taxon>
        <taxon>Flavobacteriales</taxon>
        <taxon>Flavobacteriaceae</taxon>
        <taxon>Winogradskyella</taxon>
    </lineage>
</organism>
<sequence length="259" mass="29289">MAPIKFEEQLKEKLEKRTLSPSAEGWAKLSDRLDAEDKKTKRPIYWWLSIAAMLVVMIAISVQFFNKEESTSVAPQVVNEQPNEVKTNKNAVVIESDNTQLANESNIIEEMQEVKASQTKRPSVNNIKRLPVTKAEPESQLVSNTNGLVEKLEENNPIKLKEEIIKQPEINKTAIAEALETIDNKNEAELNREVDSLLKLASKELTKSKLMKDTSKMVGANALLEQVQDEMGQSFRSKVYEMLKDSYKTVKTAVAQRND</sequence>
<reference evidence="3" key="1">
    <citation type="submission" date="2023-07" db="EMBL/GenBank/DDBJ databases">
        <authorList>
            <person name="Yue Y."/>
        </authorList>
    </citation>
    <scope>NUCLEOTIDE SEQUENCE [LARGE SCALE GENOMIC DNA]</scope>
    <source>
        <strain evidence="3">D23</strain>
    </source>
</reference>
<proteinExistence type="predicted"/>
<keyword evidence="1" id="KW-0472">Membrane</keyword>
<dbReference type="EMBL" id="JAIUJR010000008">
    <property type="protein sequence ID" value="MCA0133302.1"/>
    <property type="molecule type" value="Genomic_DNA"/>
</dbReference>
<evidence type="ECO:0000313" key="2">
    <source>
        <dbReference type="EMBL" id="MCA0133302.1"/>
    </source>
</evidence>
<evidence type="ECO:0000256" key="1">
    <source>
        <dbReference type="SAM" id="Phobius"/>
    </source>
</evidence>
<protein>
    <recommendedName>
        <fullName evidence="4">Anti-sigma factor</fullName>
    </recommendedName>
</protein>
<name>A0ABS7XTF8_9FLAO</name>
<evidence type="ECO:0008006" key="4">
    <source>
        <dbReference type="Google" id="ProtNLM"/>
    </source>
</evidence>
<gene>
    <name evidence="2" type="ORF">LBU54_11960</name>
</gene>
<comment type="caution">
    <text evidence="2">The sequence shown here is derived from an EMBL/GenBank/DDBJ whole genome shotgun (WGS) entry which is preliminary data.</text>
</comment>
<keyword evidence="1" id="KW-1133">Transmembrane helix</keyword>
<keyword evidence="1" id="KW-0812">Transmembrane</keyword>
<keyword evidence="3" id="KW-1185">Reference proteome</keyword>
<feature type="transmembrane region" description="Helical" evidence="1">
    <location>
        <begin position="44"/>
        <end position="65"/>
    </location>
</feature>
<evidence type="ECO:0000313" key="3">
    <source>
        <dbReference type="Proteomes" id="UP001198901"/>
    </source>
</evidence>
<accession>A0ABS7XTF8</accession>